<dbReference type="PANTHER" id="PTHR46573">
    <property type="entry name" value="WD REPEAT, SAM AND U-BOX DOMAIN-CONTAINING PROTEIN 1"/>
    <property type="match status" value="1"/>
</dbReference>
<dbReference type="GO" id="GO:0004842">
    <property type="term" value="F:ubiquitin-protein transferase activity"/>
    <property type="evidence" value="ECO:0007669"/>
    <property type="project" value="InterPro"/>
</dbReference>
<feature type="domain" description="U-box" evidence="2">
    <location>
        <begin position="153"/>
        <end position="226"/>
    </location>
</feature>
<proteinExistence type="predicted"/>
<reference evidence="3 4" key="1">
    <citation type="journal article" date="2015" name="Genome Biol. Evol.">
        <title>Comparative Genomics of a Bacterivorous Green Alga Reveals Evolutionary Causalities and Consequences of Phago-Mixotrophic Mode of Nutrition.</title>
        <authorList>
            <person name="Burns J.A."/>
            <person name="Paasch A."/>
            <person name="Narechania A."/>
            <person name="Kim E."/>
        </authorList>
    </citation>
    <scope>NUCLEOTIDE SEQUENCE [LARGE SCALE GENOMIC DNA]</scope>
    <source>
        <strain evidence="3 4">PLY_AMNH</strain>
    </source>
</reference>
<name>A0AAE0C0K2_9CHLO</name>
<comment type="caution">
    <text evidence="3">The sequence shown here is derived from an EMBL/GenBank/DDBJ whole genome shotgun (WGS) entry which is preliminary data.</text>
</comment>
<feature type="compositionally biased region" description="Polar residues" evidence="1">
    <location>
        <begin position="7"/>
        <end position="22"/>
    </location>
</feature>
<accession>A0AAE0C0K2</accession>
<dbReference type="AlphaFoldDB" id="A0AAE0C0K2"/>
<dbReference type="Proteomes" id="UP001190700">
    <property type="component" value="Unassembled WGS sequence"/>
</dbReference>
<organism evidence="3 4">
    <name type="scientific">Cymbomonas tetramitiformis</name>
    <dbReference type="NCBI Taxonomy" id="36881"/>
    <lineage>
        <taxon>Eukaryota</taxon>
        <taxon>Viridiplantae</taxon>
        <taxon>Chlorophyta</taxon>
        <taxon>Pyramimonadophyceae</taxon>
        <taxon>Pyramimonadales</taxon>
        <taxon>Pyramimonadaceae</taxon>
        <taxon>Cymbomonas</taxon>
    </lineage>
</organism>
<dbReference type="EMBL" id="LGRX02030542">
    <property type="protein sequence ID" value="KAK3245554.1"/>
    <property type="molecule type" value="Genomic_DNA"/>
</dbReference>
<feature type="compositionally biased region" description="Acidic residues" evidence="1">
    <location>
        <begin position="24"/>
        <end position="59"/>
    </location>
</feature>
<dbReference type="Gene3D" id="3.30.40.10">
    <property type="entry name" value="Zinc/RING finger domain, C3HC4 (zinc finger)"/>
    <property type="match status" value="1"/>
</dbReference>
<dbReference type="InterPro" id="IPR013083">
    <property type="entry name" value="Znf_RING/FYVE/PHD"/>
</dbReference>
<dbReference type="CDD" id="cd16655">
    <property type="entry name" value="RING-Ubox_WDSUB1-like"/>
    <property type="match status" value="1"/>
</dbReference>
<evidence type="ECO:0000313" key="4">
    <source>
        <dbReference type="Proteomes" id="UP001190700"/>
    </source>
</evidence>
<evidence type="ECO:0000313" key="3">
    <source>
        <dbReference type="EMBL" id="KAK3245554.1"/>
    </source>
</evidence>
<sequence length="228" mass="24751">MPPAGKTGSTTGSVKASKTMSTVSDEDVDDEDSDDEEEEEDDDDDDVGIECDSDEEQTLQEDPQHREPVDNVISLDSSSSDDDGEVLRTYLSRRSAKAKRAEQTTQSAGTRQQPANVSREALPVPCAKEQSAASPSAASSTPLRTAANQALSDTPDEYKCPITTEIMLDPVIAMDGHTYEREAIELWLGQHRTSPMTNEEMPSNAVVPNINLKKLIQASLPNTTSSRH</sequence>
<gene>
    <name evidence="3" type="ORF">CYMTET_44883</name>
</gene>
<evidence type="ECO:0000259" key="2">
    <source>
        <dbReference type="PROSITE" id="PS51698"/>
    </source>
</evidence>
<feature type="compositionally biased region" description="Low complexity" evidence="1">
    <location>
        <begin position="131"/>
        <end position="147"/>
    </location>
</feature>
<protein>
    <recommendedName>
        <fullName evidence="2">U-box domain-containing protein</fullName>
    </recommendedName>
</protein>
<dbReference type="PANTHER" id="PTHR46573:SF1">
    <property type="entry name" value="WD REPEAT, SAM AND U-BOX DOMAIN-CONTAINING PROTEIN 1"/>
    <property type="match status" value="1"/>
</dbReference>
<dbReference type="InterPro" id="IPR003613">
    <property type="entry name" value="Ubox_domain"/>
</dbReference>
<dbReference type="Pfam" id="PF04564">
    <property type="entry name" value="U-box"/>
    <property type="match status" value="1"/>
</dbReference>
<dbReference type="SUPFAM" id="SSF57850">
    <property type="entry name" value="RING/U-box"/>
    <property type="match status" value="1"/>
</dbReference>
<keyword evidence="4" id="KW-1185">Reference proteome</keyword>
<feature type="region of interest" description="Disordered" evidence="1">
    <location>
        <begin position="1"/>
        <end position="156"/>
    </location>
</feature>
<evidence type="ECO:0000256" key="1">
    <source>
        <dbReference type="SAM" id="MobiDB-lite"/>
    </source>
</evidence>
<dbReference type="InterPro" id="IPR052085">
    <property type="entry name" value="WD-SAM-U-box"/>
</dbReference>
<dbReference type="GO" id="GO:0016567">
    <property type="term" value="P:protein ubiquitination"/>
    <property type="evidence" value="ECO:0007669"/>
    <property type="project" value="InterPro"/>
</dbReference>
<dbReference type="SMART" id="SM00504">
    <property type="entry name" value="Ubox"/>
    <property type="match status" value="1"/>
</dbReference>
<feature type="compositionally biased region" description="Polar residues" evidence="1">
    <location>
        <begin position="103"/>
        <end position="116"/>
    </location>
</feature>
<dbReference type="PROSITE" id="PS51698">
    <property type="entry name" value="U_BOX"/>
    <property type="match status" value="1"/>
</dbReference>